<dbReference type="InterPro" id="IPR019945">
    <property type="entry name" value="F420_G6P_DH-rel"/>
</dbReference>
<dbReference type="RefSeq" id="WP_172161873.1">
    <property type="nucleotide sequence ID" value="NZ_CP053564.1"/>
</dbReference>
<keyword evidence="4" id="KW-1185">Reference proteome</keyword>
<dbReference type="EMBL" id="CP053564">
    <property type="protein sequence ID" value="QJY48310.1"/>
    <property type="molecule type" value="Genomic_DNA"/>
</dbReference>
<dbReference type="InterPro" id="IPR036661">
    <property type="entry name" value="Luciferase-like_sf"/>
</dbReference>
<accession>A0A6M6JMJ6</accession>
<dbReference type="InterPro" id="IPR011251">
    <property type="entry name" value="Luciferase-like_dom"/>
</dbReference>
<evidence type="ECO:0000259" key="2">
    <source>
        <dbReference type="Pfam" id="PF00296"/>
    </source>
</evidence>
<dbReference type="KEGG" id="pbro:HOP40_23030"/>
<evidence type="ECO:0000256" key="1">
    <source>
        <dbReference type="ARBA" id="ARBA00023002"/>
    </source>
</evidence>
<dbReference type="GO" id="GO:0016705">
    <property type="term" value="F:oxidoreductase activity, acting on paired donors, with incorporation or reduction of molecular oxygen"/>
    <property type="evidence" value="ECO:0007669"/>
    <property type="project" value="InterPro"/>
</dbReference>
<dbReference type="InterPro" id="IPR023907">
    <property type="entry name" value="Non-F420_Flavin_OxRdtase"/>
</dbReference>
<dbReference type="PANTHER" id="PTHR43244:SF1">
    <property type="entry name" value="5,10-METHYLENETETRAHYDROMETHANOPTERIN REDUCTASE"/>
    <property type="match status" value="1"/>
</dbReference>
<evidence type="ECO:0000313" key="3">
    <source>
        <dbReference type="EMBL" id="QJY48310.1"/>
    </source>
</evidence>
<dbReference type="CDD" id="cd01097">
    <property type="entry name" value="Tetrahydromethanopterin_reductase"/>
    <property type="match status" value="1"/>
</dbReference>
<dbReference type="NCBIfam" id="TIGR03557">
    <property type="entry name" value="F420_G6P_family"/>
    <property type="match status" value="1"/>
</dbReference>
<organism evidence="3 4">
    <name type="scientific">Pseudonocardia broussonetiae</name>
    <dbReference type="NCBI Taxonomy" id="2736640"/>
    <lineage>
        <taxon>Bacteria</taxon>
        <taxon>Bacillati</taxon>
        <taxon>Actinomycetota</taxon>
        <taxon>Actinomycetes</taxon>
        <taxon>Pseudonocardiales</taxon>
        <taxon>Pseudonocardiaceae</taxon>
        <taxon>Pseudonocardia</taxon>
    </lineage>
</organism>
<dbReference type="InterPro" id="IPR050564">
    <property type="entry name" value="F420-G6PD/mer"/>
</dbReference>
<dbReference type="NCBIfam" id="TIGR03885">
    <property type="entry name" value="flavin_revert"/>
    <property type="match status" value="1"/>
</dbReference>
<name>A0A6M6JMJ6_9PSEU</name>
<sequence length="321" mass="34772">MTAYGFHASHEQVPPDVLLAAVQHAEQAGFGAAMSSDHLSPWSARQGQSAFAWSWLGAALQATSLPFGVVNAPGQRYHPVIIAQAIGTLGAMYPGRFWAALGTGEASNEHITGDAWPRKDVRNARLRECVDIIRALLRGEEVSHDGLVTVDRARVWTRPPEPPPLVGAAVSVETAGWCGEWADGLITVNAPVEHLRQMIDAYRGAGGTGRLHLQVHLSWAPEQAEAEAIAHEQWRSNVFPPPVCWDVDSAETFDAISEDVTVERVAQTVHVSSDLGRHTEILAEYAALGFDEIALHHVGQEQERFIDAFGANVLPQLKDAG</sequence>
<gene>
    <name evidence="3" type="ORF">HOP40_23030</name>
</gene>
<dbReference type="Gene3D" id="3.20.20.30">
    <property type="entry name" value="Luciferase-like domain"/>
    <property type="match status" value="1"/>
</dbReference>
<dbReference type="PANTHER" id="PTHR43244">
    <property type="match status" value="1"/>
</dbReference>
<feature type="domain" description="Luciferase-like" evidence="2">
    <location>
        <begin position="10"/>
        <end position="238"/>
    </location>
</feature>
<evidence type="ECO:0000313" key="4">
    <source>
        <dbReference type="Proteomes" id="UP000505377"/>
    </source>
</evidence>
<protein>
    <submittedName>
        <fullName evidence="3">TIGR03885 family FMN-dependent LLM class oxidoreductase</fullName>
        <ecNumber evidence="3">1.-.-.-</ecNumber>
    </submittedName>
</protein>
<keyword evidence="1 3" id="KW-0560">Oxidoreductase</keyword>
<dbReference type="Pfam" id="PF00296">
    <property type="entry name" value="Bac_luciferase"/>
    <property type="match status" value="1"/>
</dbReference>
<reference evidence="3 4" key="1">
    <citation type="submission" date="2020-05" db="EMBL/GenBank/DDBJ databases">
        <authorList>
            <person name="Mo P."/>
        </authorList>
    </citation>
    <scope>NUCLEOTIDE SEQUENCE [LARGE SCALE GENOMIC DNA]</scope>
    <source>
        <strain evidence="3 4">Gen01</strain>
    </source>
</reference>
<proteinExistence type="predicted"/>
<dbReference type="SUPFAM" id="SSF51679">
    <property type="entry name" value="Bacterial luciferase-like"/>
    <property type="match status" value="1"/>
</dbReference>
<dbReference type="AlphaFoldDB" id="A0A6M6JMJ6"/>
<dbReference type="Proteomes" id="UP000505377">
    <property type="component" value="Chromosome"/>
</dbReference>
<dbReference type="EC" id="1.-.-.-" evidence="3"/>